<proteinExistence type="predicted"/>
<keyword evidence="1" id="KW-0732">Signal</keyword>
<gene>
    <name evidence="2" type="ORF">NP603_03505</name>
</gene>
<dbReference type="Proteomes" id="UP001524569">
    <property type="component" value="Unassembled WGS sequence"/>
</dbReference>
<sequence length="304" mass="33901">MKRRRYLVKVSRLAALASAATLAAACAGGPSRPVEAFNLETPRPFGYQIGDTVPMRILVQTRPGVQLQAASLPKPGPLNRWLNLRRIELVEAGADAYRIDLEYQVFYAPLEVKALTIPGFALRFSQYGQTVEESVPPWQFTLAPLRELIARQDVDGEYLRPDQPPALLSTAGVRTNLALALMAAAVLGLKLARQYGYLPWFARRSPFKTAEKRLRRLAPAELAAGLAALHSAFNATYGAPVFGHRLPDFLRAHPEFGQIQSELVWFFDYSNRFFFAVQPDLASADCERLQKLCGWCRAIERGSR</sequence>
<protein>
    <submittedName>
        <fullName evidence="2">Nonribosomal peptide synthetase MxaA</fullName>
    </submittedName>
</protein>
<evidence type="ECO:0000256" key="1">
    <source>
        <dbReference type="SAM" id="SignalP"/>
    </source>
</evidence>
<feature type="chain" id="PRO_5046741862" evidence="1">
    <location>
        <begin position="28"/>
        <end position="304"/>
    </location>
</feature>
<comment type="caution">
    <text evidence="2">The sequence shown here is derived from an EMBL/GenBank/DDBJ whole genome shotgun (WGS) entry which is preliminary data.</text>
</comment>
<evidence type="ECO:0000313" key="3">
    <source>
        <dbReference type="Proteomes" id="UP001524569"/>
    </source>
</evidence>
<name>A0ABT1UD67_9GAMM</name>
<accession>A0ABT1UD67</accession>
<dbReference type="RefSeq" id="WP_256609546.1">
    <property type="nucleotide sequence ID" value="NZ_JANIBM010000003.1"/>
</dbReference>
<reference evidence="2 3" key="1">
    <citation type="submission" date="2022-07" db="EMBL/GenBank/DDBJ databases">
        <title>Methylomonas rivi sp. nov., Methylomonas rosea sp. nov., Methylomonas aureus sp. nov. and Methylomonas subterranea sp. nov., four novel methanotrophs isolated from a freshwater creek and the deep terrestrial subsurface.</title>
        <authorList>
            <person name="Abin C."/>
            <person name="Sankaranarayanan K."/>
            <person name="Garner C."/>
            <person name="Sindelar R."/>
            <person name="Kotary K."/>
            <person name="Garner R."/>
            <person name="Barclay S."/>
            <person name="Lawson P."/>
            <person name="Krumholz L."/>
        </authorList>
    </citation>
    <scope>NUCLEOTIDE SEQUENCE [LARGE SCALE GENOMIC DNA]</scope>
    <source>
        <strain evidence="2 3">SURF-1</strain>
    </source>
</reference>
<dbReference type="EMBL" id="JANIBM010000003">
    <property type="protein sequence ID" value="MCQ8180167.1"/>
    <property type="molecule type" value="Genomic_DNA"/>
</dbReference>
<keyword evidence="3" id="KW-1185">Reference proteome</keyword>
<feature type="signal peptide" evidence="1">
    <location>
        <begin position="1"/>
        <end position="27"/>
    </location>
</feature>
<dbReference type="PROSITE" id="PS51257">
    <property type="entry name" value="PROKAR_LIPOPROTEIN"/>
    <property type="match status" value="1"/>
</dbReference>
<evidence type="ECO:0000313" key="2">
    <source>
        <dbReference type="EMBL" id="MCQ8180167.1"/>
    </source>
</evidence>
<organism evidence="2 3">
    <name type="scientific">Methylomonas aurea</name>
    <dbReference type="NCBI Taxonomy" id="2952224"/>
    <lineage>
        <taxon>Bacteria</taxon>
        <taxon>Pseudomonadati</taxon>
        <taxon>Pseudomonadota</taxon>
        <taxon>Gammaproteobacteria</taxon>
        <taxon>Methylococcales</taxon>
        <taxon>Methylococcaceae</taxon>
        <taxon>Methylomonas</taxon>
    </lineage>
</organism>